<reference evidence="7 8" key="1">
    <citation type="submission" date="2019-03" db="EMBL/GenBank/DDBJ databases">
        <title>Primorskyibacter sp. SS33 isolated from sediments.</title>
        <authorList>
            <person name="Xunke S."/>
        </authorList>
    </citation>
    <scope>NUCLEOTIDE SEQUENCE [LARGE SCALE GENOMIC DNA]</scope>
    <source>
        <strain evidence="7 8">SS33</strain>
    </source>
</reference>
<keyword evidence="7" id="KW-0969">Cilium</keyword>
<dbReference type="InterPro" id="IPR005648">
    <property type="entry name" value="FlgD"/>
</dbReference>
<keyword evidence="7" id="KW-0282">Flagellum</keyword>
<dbReference type="Proteomes" id="UP000295701">
    <property type="component" value="Unassembled WGS sequence"/>
</dbReference>
<evidence type="ECO:0000256" key="6">
    <source>
        <dbReference type="SAM" id="MobiDB-lite"/>
    </source>
</evidence>
<keyword evidence="7" id="KW-0966">Cell projection</keyword>
<organism evidence="7 8">
    <name type="scientific">Palleronia sediminis</name>
    <dbReference type="NCBI Taxonomy" id="2547833"/>
    <lineage>
        <taxon>Bacteria</taxon>
        <taxon>Pseudomonadati</taxon>
        <taxon>Pseudomonadota</taxon>
        <taxon>Alphaproteobacteria</taxon>
        <taxon>Rhodobacterales</taxon>
        <taxon>Roseobacteraceae</taxon>
        <taxon>Palleronia</taxon>
    </lineage>
</organism>
<name>A0A4R6AJE3_9RHOB</name>
<dbReference type="AlphaFoldDB" id="A0A4R6AJE3"/>
<evidence type="ECO:0000313" key="8">
    <source>
        <dbReference type="Proteomes" id="UP000295701"/>
    </source>
</evidence>
<evidence type="ECO:0000313" key="7">
    <source>
        <dbReference type="EMBL" id="TDL81533.1"/>
    </source>
</evidence>
<comment type="caution">
    <text evidence="7">The sequence shown here is derived from an EMBL/GenBank/DDBJ whole genome shotgun (WGS) entry which is preliminary data.</text>
</comment>
<sequence>MEITQTPAPVPRPPAPADTASAVSSDFETFLRLMTTQIRNQDPLDPMKAEEFSVQLATFSGVEQQVRTNQLLESLVGSGGADGFAAISGWLGHDVLATGPARYDGTPLTLRLPPALAGDRHELVVTDAAGVEIDRRSVTGAGATLDWPADGRMAMGQYTFTLDSYEAGRVVVSEPVASYARVDEIRQTVDGPVLVLPGGVEIVPDDVLALRRA</sequence>
<protein>
    <recommendedName>
        <fullName evidence="2 5">Basal-body rod modification protein FlgD</fullName>
    </recommendedName>
</protein>
<dbReference type="Pfam" id="PF03963">
    <property type="entry name" value="FlgD"/>
    <property type="match status" value="1"/>
</dbReference>
<proteinExistence type="inferred from homology"/>
<evidence type="ECO:0000256" key="1">
    <source>
        <dbReference type="ARBA" id="ARBA00010577"/>
    </source>
</evidence>
<evidence type="ECO:0000256" key="5">
    <source>
        <dbReference type="RuleBase" id="RU362076"/>
    </source>
</evidence>
<comment type="function">
    <text evidence="4 5">Required for flagellar hook formation. May act as a scaffolding protein.</text>
</comment>
<keyword evidence="3 5" id="KW-1005">Bacterial flagellum biogenesis</keyword>
<dbReference type="GO" id="GO:0044781">
    <property type="term" value="P:bacterial-type flagellum organization"/>
    <property type="evidence" value="ECO:0007669"/>
    <property type="project" value="UniProtKB-UniRule"/>
</dbReference>
<feature type="region of interest" description="Disordered" evidence="6">
    <location>
        <begin position="1"/>
        <end position="21"/>
    </location>
</feature>
<comment type="similarity">
    <text evidence="1 5">Belongs to the FlgD family.</text>
</comment>
<keyword evidence="8" id="KW-1185">Reference proteome</keyword>
<dbReference type="OrthoDB" id="9785233at2"/>
<accession>A0A4R6AJE3</accession>
<evidence type="ECO:0000256" key="2">
    <source>
        <dbReference type="ARBA" id="ARBA00016013"/>
    </source>
</evidence>
<dbReference type="RefSeq" id="WP_133396020.1">
    <property type="nucleotide sequence ID" value="NZ_SNAA01000004.1"/>
</dbReference>
<evidence type="ECO:0000256" key="4">
    <source>
        <dbReference type="ARBA" id="ARBA00024746"/>
    </source>
</evidence>
<dbReference type="EMBL" id="SNAA01000004">
    <property type="protein sequence ID" value="TDL81533.1"/>
    <property type="molecule type" value="Genomic_DNA"/>
</dbReference>
<evidence type="ECO:0000256" key="3">
    <source>
        <dbReference type="ARBA" id="ARBA00022795"/>
    </source>
</evidence>
<gene>
    <name evidence="7" type="primary">flgD</name>
    <name evidence="7" type="ORF">E2L08_05285</name>
</gene>